<sequence>MAILYAVNSEKHLLEQVNTGEGKSYIIAATAIIRRLVDYRYVDIITSSPVLAERDSAEMASFYHHFGLEVGHNCNENTEERKKAYQYDVVYGDIAHFQRDYLLHTFYKKEMLGSRTRECVIVDEVDNMLLDNGNNMLYLSHNVAGLNLLDSLLIFIQKQVYEPMYSGIKTDQDILQNAFSSTKIKEAVLADIFGRFTLPDVKKISTHQMAKKSIEEAFNKLISANIVDLDGYLLIHRIDQLDSLKSLFSNDKIFAIRLENSLRIVLQRRREIDVPHCFREFVKFHLDELIKNCKSAMFLAVDHEYVVDIDRKSSTNALEPRITIIDSNTGADLVTSQWSGGFHQFLQLKHGCRIAPITLKAVFVSNVAYLKGYSKINGLSGTLGSMHESKTLIDLYEADLIKIPTFKLKRFYEHVPVIATNQEDWFQSIFHEVCDQITDNRSVLIICESIAQVRLVHSQLESRYAKMDNPTTEISECFNTVTTYQREFDEFDFGDNNPLQCSRMIIATNLAGRGTDIKLSDALVFAGGLCVLTTFLPSNTRIEEQAFGRAARCGQPGSAEIIALSSTDDGIQPSIFQLKMFRDNAEVHRLATLKSYYDFHTEIEEECLKKFQNHCSKAVSSIYSSSGKNSDNVLPTPSQIVYFALLDKWALWLDSNSGMIELCSKNPNESEKQAIIDSVDEFLAKHPFGKSSECYEVAKNWIDFPQSLISLGIIQMCHTDGFSDAEKTFDRIVADGTEFAAEVYYYKACMRMKQWSDTRSALNSLTIKEKAEFKENIEEAIEYFTKSRALFTARVQRRQAEAKIVTQFCDTAGANHISTVGFAQQHKDINTAYELIISNIDWLIGTPCKSDMFLTKEIDHVYGAGIYESFVRQGVISPNLICSAELEKWQLQILRERLKLSKKDVEKLLHDSKNDSRICLYDGKHVMDKGILMSHVKLANRTGFFTQLQRMGVFEADLTDEIEDDDSGCEDGSSEEDTKDSSAEDKDEELILSTVKHVLFVNREDLSKLPDKLQKLPSLPPETDEQLRYQIRLNSRNSDEIITYDYNDILSINDESFVKTEITELINSKVLKDDWIAQVNLKNLGNITYCDSFDGITTSEIKEFFEIDLAAAAWILEALTEFDVLKQDTVLQHRFNADDKFWAEKVEIYQKDNKNITDDNQIATHARSLTFIRNIPSIKNVTPAVIKHACDFTDDQKLVEFCKLLIAEKILEPYLSTKFRLTGKLDCSCLPESIAEEVEEFLNERLAYSFGIEYLAAAIDRSATDPRVSKEILLADDPHGELYQTLMDLGIILPSRIFTNDYNHLESNDYKFFEKIQAVIFEHRLKLYDQTWAQMEFLPSAAYFNSREHQVDEETRQIIKNGTLMMIASKEASTVWKLSIEVMNLISKCAKTVWSVVKAVGSFFYAIGAGYVKYVVSPIVETAIDVFDYCAEAAVDVASDIKKGIVEAVDYIAETAIVKAATETVKEAAKAVAEVAVNVGGAVGKAAEAVGDAVIYASEVTGVTAAAKAVGNAAVTASEAIGTAAAATGKAIADVGIAAGNAIGNAAKSVANTVASTAAYKAAKAAVETALETVKYTYKKMASYVTACVESYQYYNQCRLSARHLAIEKRGIIDEYTILRSFNEATTKQNRIELNDQIFEENVQIHLTNEANKWISNITELIKKQISKEFKQHKIRCNSDDLNEILQTSLSIIRVKTEITEHLATFSNLTKVLFYQLIKEFAVKENQNMSQLSVSSLQLIGKYDYSLILEAVIGLCNEVKENLDNNNLSLDGDNLVNVSEAVTVSTKKLVDSLALSIYVEPSMKLISVYLLECRKPPQLASMASFSANDVNLKKILTDFNDSNNSKKNSKALKEATFKLIQNLLEKFPNDKSIYRFAFKYGYPLPLKSAEMIAMAIHNTLCADHKPKVSYKSGVTLKIFDQIQTDNITSETPLFTFKTASTAKMNVQIGHVNHQLFLSQHDFEAYFGDKSTEDSNIAFFYEGLIKALPMVKGYFPRYHESFRESLIKYI</sequence>
<organism evidence="1 2">
    <name type="scientific">Panagrolaimus sp. ES5</name>
    <dbReference type="NCBI Taxonomy" id="591445"/>
    <lineage>
        <taxon>Eukaryota</taxon>
        <taxon>Metazoa</taxon>
        <taxon>Ecdysozoa</taxon>
        <taxon>Nematoda</taxon>
        <taxon>Chromadorea</taxon>
        <taxon>Rhabditida</taxon>
        <taxon>Tylenchina</taxon>
        <taxon>Panagrolaimomorpha</taxon>
        <taxon>Panagrolaimoidea</taxon>
        <taxon>Panagrolaimidae</taxon>
        <taxon>Panagrolaimus</taxon>
    </lineage>
</organism>
<evidence type="ECO:0000313" key="1">
    <source>
        <dbReference type="Proteomes" id="UP000887579"/>
    </source>
</evidence>
<evidence type="ECO:0000313" key="2">
    <source>
        <dbReference type="WBParaSite" id="ES5_v2.g11715.t1"/>
    </source>
</evidence>
<proteinExistence type="predicted"/>
<dbReference type="WBParaSite" id="ES5_v2.g11715.t1">
    <property type="protein sequence ID" value="ES5_v2.g11715.t1"/>
    <property type="gene ID" value="ES5_v2.g11715"/>
</dbReference>
<protein>
    <submittedName>
        <fullName evidence="2">Chloroplast protein-transporting ATPase</fullName>
    </submittedName>
</protein>
<dbReference type="Proteomes" id="UP000887579">
    <property type="component" value="Unplaced"/>
</dbReference>
<reference evidence="2" key="1">
    <citation type="submission" date="2022-11" db="UniProtKB">
        <authorList>
            <consortium name="WormBaseParasite"/>
        </authorList>
    </citation>
    <scope>IDENTIFICATION</scope>
</reference>
<accession>A0AC34F413</accession>
<name>A0AC34F413_9BILA</name>